<dbReference type="PATRIC" id="fig|66969.6.peg.1367"/>
<dbReference type="AlphaFoldDB" id="A0A0W1AFU5"/>
<reference evidence="1 2" key="1">
    <citation type="submission" date="2015-11" db="EMBL/GenBank/DDBJ databases">
        <title>Genomic analysis of 38 Legionella species identifies large and diverse effector repertoires.</title>
        <authorList>
            <person name="Burstein D."/>
            <person name="Amaro F."/>
            <person name="Zusman T."/>
            <person name="Lifshitz Z."/>
            <person name="Cohen O."/>
            <person name="Gilbert J.A."/>
            <person name="Pupko T."/>
            <person name="Shuman H.A."/>
            <person name="Segal G."/>
        </authorList>
    </citation>
    <scope>NUCLEOTIDE SEQUENCE [LARGE SCALE GENOMIC DNA]</scope>
    <source>
        <strain evidence="1 2">ATCC 51914</strain>
    </source>
</reference>
<name>A0A0W1AFU5_9GAMM</name>
<dbReference type="EMBL" id="LNZB01000032">
    <property type="protein sequence ID" value="KTD80247.1"/>
    <property type="molecule type" value="Genomic_DNA"/>
</dbReference>
<evidence type="ECO:0000313" key="1">
    <source>
        <dbReference type="EMBL" id="KTD80247.1"/>
    </source>
</evidence>
<comment type="caution">
    <text evidence="1">The sequence shown here is derived from an EMBL/GenBank/DDBJ whole genome shotgun (WGS) entry which is preliminary data.</text>
</comment>
<organism evidence="1 2">
    <name type="scientific">Legionella waltersii</name>
    <dbReference type="NCBI Taxonomy" id="66969"/>
    <lineage>
        <taxon>Bacteria</taxon>
        <taxon>Pseudomonadati</taxon>
        <taxon>Pseudomonadota</taxon>
        <taxon>Gammaproteobacteria</taxon>
        <taxon>Legionellales</taxon>
        <taxon>Legionellaceae</taxon>
        <taxon>Legionella</taxon>
    </lineage>
</organism>
<protein>
    <submittedName>
        <fullName evidence="1">Uncharacterized protein</fullName>
    </submittedName>
</protein>
<evidence type="ECO:0000313" key="2">
    <source>
        <dbReference type="Proteomes" id="UP000054729"/>
    </source>
</evidence>
<gene>
    <name evidence="1" type="ORF">Lwal_1245</name>
</gene>
<dbReference type="Proteomes" id="UP000054729">
    <property type="component" value="Unassembled WGS sequence"/>
</dbReference>
<sequence length="77" mass="8351">MVPSNIRSLTVAARFVLCSTGKTGLNRSPIEVIQLRSTPEKIASSHRLFVSSQSVLGEKSKAAVKTDEDVSLYTMVL</sequence>
<accession>A0A0W1AFU5</accession>
<keyword evidence="2" id="KW-1185">Reference proteome</keyword>
<proteinExistence type="predicted"/>